<accession>A0ABT9P5U3</accession>
<proteinExistence type="predicted"/>
<evidence type="ECO:0000313" key="1">
    <source>
        <dbReference type="EMBL" id="MDP9828042.1"/>
    </source>
</evidence>
<gene>
    <name evidence="1" type="ORF">J2S57_003791</name>
</gene>
<name>A0ABT9P5U3_9ACTN</name>
<comment type="caution">
    <text evidence="1">The sequence shown here is derived from an EMBL/GenBank/DDBJ whole genome shotgun (WGS) entry which is preliminary data.</text>
</comment>
<dbReference type="Pfam" id="PF18906">
    <property type="entry name" value="Phage_tube_2"/>
    <property type="match status" value="1"/>
</dbReference>
<organism evidence="1 2">
    <name type="scientific">Kineosporia succinea</name>
    <dbReference type="NCBI Taxonomy" id="84632"/>
    <lineage>
        <taxon>Bacteria</taxon>
        <taxon>Bacillati</taxon>
        <taxon>Actinomycetota</taxon>
        <taxon>Actinomycetes</taxon>
        <taxon>Kineosporiales</taxon>
        <taxon>Kineosporiaceae</taxon>
        <taxon>Kineosporia</taxon>
    </lineage>
</organism>
<sequence length="336" mass="35779">MANRMEHQVGIKAESSYNTPVTVDRFVPYLDGTEGNWDTRQRQGQGVMVSTRRGFRGDRRVLPIGQGEVVIKAEAGSRQFGLLLEAAAGAGTVTAITGGSLQLFTPSIPGTVMPKSYTIQLAKVRNDGTVDTETFGGCTAVSAEIECPEDDILTVQVTFDARSYQTGVPLAVASYTAASYLFDHSQGAAGVGGTLVAPTTTTLASGLTPFGAIRSWKLEWEQNADIERWVLGGRNQPTVGILEPEFTADVEYNDTTLRTAYLAGTGLPVTVTHTTTEVVGSGNSQLQVAIPQLFLESPVTPGMADETAVVGITGKVTYNNTHDLFYIGYRTADTAL</sequence>
<evidence type="ECO:0000313" key="2">
    <source>
        <dbReference type="Proteomes" id="UP001235712"/>
    </source>
</evidence>
<dbReference type="EMBL" id="JAUSQZ010000001">
    <property type="protein sequence ID" value="MDP9828042.1"/>
    <property type="molecule type" value="Genomic_DNA"/>
</dbReference>
<dbReference type="RefSeq" id="WP_307244818.1">
    <property type="nucleotide sequence ID" value="NZ_JAUSQZ010000001.1"/>
</dbReference>
<protein>
    <submittedName>
        <fullName evidence="1">Uncharacterized protein</fullName>
    </submittedName>
</protein>
<dbReference type="InterPro" id="IPR044000">
    <property type="entry name" value="Phage_tube_2"/>
</dbReference>
<reference evidence="1 2" key="1">
    <citation type="submission" date="2023-07" db="EMBL/GenBank/DDBJ databases">
        <title>Sequencing the genomes of 1000 actinobacteria strains.</title>
        <authorList>
            <person name="Klenk H.-P."/>
        </authorList>
    </citation>
    <scope>NUCLEOTIDE SEQUENCE [LARGE SCALE GENOMIC DNA]</scope>
    <source>
        <strain evidence="1 2">DSM 44388</strain>
    </source>
</reference>
<dbReference type="Proteomes" id="UP001235712">
    <property type="component" value="Unassembled WGS sequence"/>
</dbReference>
<keyword evidence="2" id="KW-1185">Reference proteome</keyword>